<dbReference type="InterPro" id="IPR011990">
    <property type="entry name" value="TPR-like_helical_dom_sf"/>
</dbReference>
<reference evidence="1" key="1">
    <citation type="journal article" date="2020" name="mSystems">
        <title>Genome- and Community-Level Interaction Insights into Carbon Utilization and Element Cycling Functions of Hydrothermarchaeota in Hydrothermal Sediment.</title>
        <authorList>
            <person name="Zhou Z."/>
            <person name="Liu Y."/>
            <person name="Xu W."/>
            <person name="Pan J."/>
            <person name="Luo Z.H."/>
            <person name="Li M."/>
        </authorList>
    </citation>
    <scope>NUCLEOTIDE SEQUENCE [LARGE SCALE GENOMIC DNA]</scope>
    <source>
        <strain evidence="1">SpSt-1019</strain>
    </source>
</reference>
<dbReference type="SUPFAM" id="SSF81901">
    <property type="entry name" value="HCP-like"/>
    <property type="match status" value="1"/>
</dbReference>
<name>A0A7C5PMJ6_9BACT</name>
<gene>
    <name evidence="1" type="ORF">ENL70_04415</name>
</gene>
<dbReference type="Pfam" id="PF09986">
    <property type="entry name" value="DUF2225"/>
    <property type="match status" value="1"/>
</dbReference>
<comment type="caution">
    <text evidence="1">The sequence shown here is derived from an EMBL/GenBank/DDBJ whole genome shotgun (WGS) entry which is preliminary data.</text>
</comment>
<proteinExistence type="predicted"/>
<dbReference type="Gene3D" id="1.25.40.10">
    <property type="entry name" value="Tetratricopeptide repeat domain"/>
    <property type="match status" value="1"/>
</dbReference>
<evidence type="ECO:0000313" key="1">
    <source>
        <dbReference type="EMBL" id="HHI65773.1"/>
    </source>
</evidence>
<dbReference type="AlphaFoldDB" id="A0A7C5PMJ6"/>
<organism evidence="1">
    <name type="scientific">Thermodesulfobium narugense</name>
    <dbReference type="NCBI Taxonomy" id="184064"/>
    <lineage>
        <taxon>Bacteria</taxon>
        <taxon>Pseudomonadati</taxon>
        <taxon>Thermodesulfobiota</taxon>
        <taxon>Thermodesulfobiia</taxon>
        <taxon>Thermodesulfobiales</taxon>
        <taxon>Thermodesulfobiaceae</taxon>
        <taxon>Thermodesulfobium</taxon>
    </lineage>
</organism>
<accession>A0A7C5PMJ6</accession>
<dbReference type="EMBL" id="DRUY01000145">
    <property type="protein sequence ID" value="HHI65773.1"/>
    <property type="molecule type" value="Genomic_DNA"/>
</dbReference>
<protein>
    <submittedName>
        <fullName evidence="1">DUF2225 domain-containing protein</fullName>
    </submittedName>
</protein>
<dbReference type="InterPro" id="IPR018708">
    <property type="entry name" value="DUF2225"/>
</dbReference>
<sequence>MFDKSKFYETDLICPVCKTKFKQLKLKSNAFRIKTRDIDLCNTYEGINPNIYSPIVCPECGYANLDHSFQNKLSDVVISLMQKELPKSKAYKKDLTGERSYESAIEAYEQAIYCASVAGQNSSLLAGIYFRMTCLAKSFGSPKEDEYRLKAVEYYEKAYDHEEFPLGGKMSQTLVEYMIASMYFKLNKLEQAIYWLNFSISRDPKGLTDPKAYAMIKELWMSVKNKIKK</sequence>